<evidence type="ECO:0000313" key="8">
    <source>
        <dbReference type="Proteomes" id="UP000752647"/>
    </source>
</evidence>
<keyword evidence="3" id="KW-0547">Nucleotide-binding</keyword>
<evidence type="ECO:0000256" key="5">
    <source>
        <dbReference type="ARBA" id="ARBA00022970"/>
    </source>
</evidence>
<dbReference type="CDD" id="cd03255">
    <property type="entry name" value="ABC_MJ0796_LolCDE_FtsE"/>
    <property type="match status" value="1"/>
</dbReference>
<comment type="similarity">
    <text evidence="1">Belongs to the ABC transporter superfamily.</text>
</comment>
<dbReference type="SMART" id="SM00382">
    <property type="entry name" value="AAA"/>
    <property type="match status" value="1"/>
</dbReference>
<dbReference type="Proteomes" id="UP000752647">
    <property type="component" value="Unassembled WGS sequence"/>
</dbReference>
<protein>
    <submittedName>
        <fullName evidence="7">ABC transporter ATP-binding protein</fullName>
    </submittedName>
</protein>
<keyword evidence="5" id="KW-0029">Amino-acid transport</keyword>
<evidence type="ECO:0000256" key="2">
    <source>
        <dbReference type="ARBA" id="ARBA00022448"/>
    </source>
</evidence>
<name>A0A9Q3SX72_9LACO</name>
<dbReference type="InterPro" id="IPR027417">
    <property type="entry name" value="P-loop_NTPase"/>
</dbReference>
<dbReference type="PANTHER" id="PTHR42798">
    <property type="entry name" value="LIPOPROTEIN-RELEASING SYSTEM ATP-BINDING PROTEIN LOLD"/>
    <property type="match status" value="1"/>
</dbReference>
<evidence type="ECO:0000256" key="1">
    <source>
        <dbReference type="ARBA" id="ARBA00005417"/>
    </source>
</evidence>
<evidence type="ECO:0000259" key="6">
    <source>
        <dbReference type="PROSITE" id="PS50893"/>
    </source>
</evidence>
<dbReference type="InterPro" id="IPR003593">
    <property type="entry name" value="AAA+_ATPase"/>
</dbReference>
<evidence type="ECO:0000256" key="4">
    <source>
        <dbReference type="ARBA" id="ARBA00022840"/>
    </source>
</evidence>
<dbReference type="FunFam" id="3.40.50.300:FF:000032">
    <property type="entry name" value="Export ABC transporter ATP-binding protein"/>
    <property type="match status" value="1"/>
</dbReference>
<dbReference type="AlphaFoldDB" id="A0A9Q3SX72"/>
<dbReference type="PANTHER" id="PTHR42798:SF7">
    <property type="entry name" value="ALPHA-D-RIBOSE 1-METHYLPHOSPHONATE 5-TRIPHOSPHATE SYNTHASE SUBUNIT PHNL"/>
    <property type="match status" value="1"/>
</dbReference>
<reference evidence="7" key="1">
    <citation type="submission" date="2021-05" db="EMBL/GenBank/DDBJ databases">
        <title>Pangenome of Leuconostoc gelidum warrants species status for Leuconostoc gelidum subsp. gasicomitatum.</title>
        <authorList>
            <person name="Johansson P."/>
            <person name="Sade E."/>
            <person name="Hultman J."/>
            <person name="Auvinen P."/>
            <person name="Bjorkroth J."/>
        </authorList>
    </citation>
    <scope>NUCLEOTIDE SEQUENCE</scope>
    <source>
        <strain evidence="7">A.21.4</strain>
    </source>
</reference>
<keyword evidence="2" id="KW-0813">Transport</keyword>
<dbReference type="SUPFAM" id="SSF52540">
    <property type="entry name" value="P-loop containing nucleoside triphosphate hydrolases"/>
    <property type="match status" value="1"/>
</dbReference>
<sequence>MIEKSIIQVKNLSKRYDNNNQILEGIDLDIFESDFTVIMGPSGAGKSTLLQNISTMDQPTSGQVIFEDQDLTKLSDKSLSRFRRKEIGFIFQSFNLIEHLSVLENVCLPGFLLKLKTKRQVIQRAKDLLAGLGLETHANQAINHLSGGQKQRVAIARSLINQPKILFADEPTGALDSTSGIEVLDNLTLNNQSGQTIVMVTHDLKAALRADRILFIKDGQIYGDRRFTPYDASQLKARRAEVEAWLLEMGW</sequence>
<dbReference type="InterPro" id="IPR003439">
    <property type="entry name" value="ABC_transporter-like_ATP-bd"/>
</dbReference>
<comment type="caution">
    <text evidence="7">The sequence shown here is derived from an EMBL/GenBank/DDBJ whole genome shotgun (WGS) entry which is preliminary data.</text>
</comment>
<keyword evidence="4 7" id="KW-0067">ATP-binding</keyword>
<organism evidence="7 8">
    <name type="scientific">Leuconostoc gasicomitatum</name>
    <dbReference type="NCBI Taxonomy" id="115778"/>
    <lineage>
        <taxon>Bacteria</taxon>
        <taxon>Bacillati</taxon>
        <taxon>Bacillota</taxon>
        <taxon>Bacilli</taxon>
        <taxon>Lactobacillales</taxon>
        <taxon>Lactobacillaceae</taxon>
        <taxon>Leuconostoc</taxon>
        <taxon>Leuconostoc gelidum group</taxon>
    </lineage>
</organism>
<dbReference type="Gene3D" id="3.40.50.300">
    <property type="entry name" value="P-loop containing nucleotide triphosphate hydrolases"/>
    <property type="match status" value="1"/>
</dbReference>
<dbReference type="PROSITE" id="PS00211">
    <property type="entry name" value="ABC_TRANSPORTER_1"/>
    <property type="match status" value="1"/>
</dbReference>
<dbReference type="GO" id="GO:0022857">
    <property type="term" value="F:transmembrane transporter activity"/>
    <property type="evidence" value="ECO:0007669"/>
    <property type="project" value="UniProtKB-ARBA"/>
</dbReference>
<evidence type="ECO:0000256" key="3">
    <source>
        <dbReference type="ARBA" id="ARBA00022741"/>
    </source>
</evidence>
<gene>
    <name evidence="7" type="ORF">KIJ12_01035</name>
</gene>
<dbReference type="InterPro" id="IPR017911">
    <property type="entry name" value="MacB-like_ATP-bd"/>
</dbReference>
<dbReference type="GO" id="GO:0006865">
    <property type="term" value="P:amino acid transport"/>
    <property type="evidence" value="ECO:0007669"/>
    <property type="project" value="UniProtKB-KW"/>
</dbReference>
<accession>A0A9Q3SX72</accession>
<proteinExistence type="inferred from homology"/>
<feature type="domain" description="ABC transporter" evidence="6">
    <location>
        <begin position="7"/>
        <end position="243"/>
    </location>
</feature>
<dbReference type="InterPro" id="IPR017871">
    <property type="entry name" value="ABC_transporter-like_CS"/>
</dbReference>
<dbReference type="RefSeq" id="WP_224143957.1">
    <property type="nucleotide sequence ID" value="NZ_CBCPIF010000001.1"/>
</dbReference>
<dbReference type="Pfam" id="PF00005">
    <property type="entry name" value="ABC_tran"/>
    <property type="match status" value="1"/>
</dbReference>
<dbReference type="GO" id="GO:0098796">
    <property type="term" value="C:membrane protein complex"/>
    <property type="evidence" value="ECO:0007669"/>
    <property type="project" value="UniProtKB-ARBA"/>
</dbReference>
<dbReference type="PROSITE" id="PS50893">
    <property type="entry name" value="ABC_TRANSPORTER_2"/>
    <property type="match status" value="1"/>
</dbReference>
<dbReference type="GO" id="GO:0005524">
    <property type="term" value="F:ATP binding"/>
    <property type="evidence" value="ECO:0007669"/>
    <property type="project" value="UniProtKB-KW"/>
</dbReference>
<dbReference type="EMBL" id="JAHBFI010000001">
    <property type="protein sequence ID" value="MBZ5961761.1"/>
    <property type="molecule type" value="Genomic_DNA"/>
</dbReference>
<dbReference type="GO" id="GO:0016887">
    <property type="term" value="F:ATP hydrolysis activity"/>
    <property type="evidence" value="ECO:0007669"/>
    <property type="project" value="InterPro"/>
</dbReference>
<evidence type="ECO:0000313" key="7">
    <source>
        <dbReference type="EMBL" id="MBZ5961761.1"/>
    </source>
</evidence>